<keyword evidence="3" id="KW-1185">Reference proteome</keyword>
<keyword evidence="1" id="KW-0732">Signal</keyword>
<organism evidence="2 3">
    <name type="scientific">Methylobacterium adhaesivum</name>
    <dbReference type="NCBI Taxonomy" id="333297"/>
    <lineage>
        <taxon>Bacteria</taxon>
        <taxon>Pseudomonadati</taxon>
        <taxon>Pseudomonadota</taxon>
        <taxon>Alphaproteobacteria</taxon>
        <taxon>Hyphomicrobiales</taxon>
        <taxon>Methylobacteriaceae</taxon>
        <taxon>Methylobacterium</taxon>
    </lineage>
</organism>
<evidence type="ECO:0000256" key="1">
    <source>
        <dbReference type="SAM" id="SignalP"/>
    </source>
</evidence>
<accession>A0ABT8BJX6</accession>
<name>A0ABT8BJX6_9HYPH</name>
<evidence type="ECO:0000313" key="2">
    <source>
        <dbReference type="EMBL" id="MDN3592472.1"/>
    </source>
</evidence>
<evidence type="ECO:0000313" key="3">
    <source>
        <dbReference type="Proteomes" id="UP001224644"/>
    </source>
</evidence>
<sequence>MKAALALAVLIATSLPAVAIEGRYKIEGRNPGQTQVYRGEAAVKKSGETYSIVWQIGSGRQIGTGILTGSVLSVVFQAAGAPGSGGVASFQVNDHKITSGQWALTGGQTVGTEQWTFETGF</sequence>
<comment type="caution">
    <text evidence="2">The sequence shown here is derived from an EMBL/GenBank/DDBJ whole genome shotgun (WGS) entry which is preliminary data.</text>
</comment>
<dbReference type="RefSeq" id="WP_238227508.1">
    <property type="nucleotide sequence ID" value="NZ_BPQD01000028.1"/>
</dbReference>
<feature type="chain" id="PRO_5045762106" evidence="1">
    <location>
        <begin position="20"/>
        <end position="121"/>
    </location>
</feature>
<dbReference type="Proteomes" id="UP001224644">
    <property type="component" value="Unassembled WGS sequence"/>
</dbReference>
<gene>
    <name evidence="2" type="ORF">QWZ12_17910</name>
</gene>
<dbReference type="EMBL" id="JAUFPX010000017">
    <property type="protein sequence ID" value="MDN3592472.1"/>
    <property type="molecule type" value="Genomic_DNA"/>
</dbReference>
<proteinExistence type="predicted"/>
<reference evidence="3" key="1">
    <citation type="journal article" date="2019" name="Int. J. Syst. Evol. Microbiol.">
        <title>The Global Catalogue of Microorganisms (GCM) 10K type strain sequencing project: providing services to taxonomists for standard genome sequencing and annotation.</title>
        <authorList>
            <consortium name="The Broad Institute Genomics Platform"/>
            <consortium name="The Broad Institute Genome Sequencing Center for Infectious Disease"/>
            <person name="Wu L."/>
            <person name="Ma J."/>
        </authorList>
    </citation>
    <scope>NUCLEOTIDE SEQUENCE [LARGE SCALE GENOMIC DNA]</scope>
    <source>
        <strain evidence="3">CECT 7069</strain>
    </source>
</reference>
<protein>
    <submittedName>
        <fullName evidence="2">Uncharacterized protein</fullName>
    </submittedName>
</protein>
<feature type="signal peptide" evidence="1">
    <location>
        <begin position="1"/>
        <end position="19"/>
    </location>
</feature>